<keyword evidence="3" id="KW-1185">Reference proteome</keyword>
<name>A0AAD4Q946_9AGAM</name>
<evidence type="ECO:0000313" key="2">
    <source>
        <dbReference type="EMBL" id="KAH8982406.1"/>
    </source>
</evidence>
<dbReference type="AlphaFoldDB" id="A0AAD4Q946"/>
<dbReference type="EMBL" id="JAKELL010000100">
    <property type="protein sequence ID" value="KAH8982406.1"/>
    <property type="molecule type" value="Genomic_DNA"/>
</dbReference>
<evidence type="ECO:0008006" key="4">
    <source>
        <dbReference type="Google" id="ProtNLM"/>
    </source>
</evidence>
<proteinExistence type="predicted"/>
<feature type="region of interest" description="Disordered" evidence="1">
    <location>
        <begin position="20"/>
        <end position="45"/>
    </location>
</feature>
<comment type="caution">
    <text evidence="2">The sequence shown here is derived from an EMBL/GenBank/DDBJ whole genome shotgun (WGS) entry which is preliminary data.</text>
</comment>
<evidence type="ECO:0000313" key="3">
    <source>
        <dbReference type="Proteomes" id="UP001201163"/>
    </source>
</evidence>
<accession>A0AAD4Q946</accession>
<sequence>MEANEWDSILQFVSDGLAQDSALPADKPPSSVVRPPLSRSVSATQIPTPPVRDLLLRRGKSSISSSQTSVHGTPPEEREQMMISVSTTFFPGAELDVVLPTDLIILSSDSVFFYVHEHKITAASTNGFNSLLPLKEHSHPEDAGNILPLHLDSIVVNILLHTIYNMSVTHYAPTPDAVISTVESLEEYGLSVKTYLAPATPLYTLFLGTAPQAPIEFYALAGSYDLHHLAIPISSFLLSYSLASLTDELAVKMGPLYLKRLFYLHLGRVEALKRLLLPPPQPHVPTSTCDFSEQKKLTRAWALASAYLAWDVRPAPTIIDLSTHAIEAALRPLGDYLACDSCKQLLRERVNTLVAQWSIVKRTV</sequence>
<evidence type="ECO:0000256" key="1">
    <source>
        <dbReference type="SAM" id="MobiDB-lite"/>
    </source>
</evidence>
<dbReference type="Proteomes" id="UP001201163">
    <property type="component" value="Unassembled WGS sequence"/>
</dbReference>
<feature type="compositionally biased region" description="Low complexity" evidence="1">
    <location>
        <begin position="28"/>
        <end position="42"/>
    </location>
</feature>
<feature type="region of interest" description="Disordered" evidence="1">
    <location>
        <begin position="58"/>
        <end position="77"/>
    </location>
</feature>
<organism evidence="2 3">
    <name type="scientific">Lactarius akahatsu</name>
    <dbReference type="NCBI Taxonomy" id="416441"/>
    <lineage>
        <taxon>Eukaryota</taxon>
        <taxon>Fungi</taxon>
        <taxon>Dikarya</taxon>
        <taxon>Basidiomycota</taxon>
        <taxon>Agaricomycotina</taxon>
        <taxon>Agaricomycetes</taxon>
        <taxon>Russulales</taxon>
        <taxon>Russulaceae</taxon>
        <taxon>Lactarius</taxon>
    </lineage>
</organism>
<protein>
    <recommendedName>
        <fullName evidence="4">BTB domain-containing protein</fullName>
    </recommendedName>
</protein>
<feature type="compositionally biased region" description="Polar residues" evidence="1">
    <location>
        <begin position="61"/>
        <end position="71"/>
    </location>
</feature>
<gene>
    <name evidence="2" type="ORF">EDB92DRAFT_1952302</name>
</gene>
<reference evidence="2" key="1">
    <citation type="submission" date="2022-01" db="EMBL/GenBank/DDBJ databases">
        <title>Comparative genomics reveals a dynamic genome evolution in the ectomycorrhizal milk-cap (Lactarius) mushrooms.</title>
        <authorList>
            <consortium name="DOE Joint Genome Institute"/>
            <person name="Lebreton A."/>
            <person name="Tang N."/>
            <person name="Kuo A."/>
            <person name="LaButti K."/>
            <person name="Drula E."/>
            <person name="Barry K."/>
            <person name="Clum A."/>
            <person name="Lipzen A."/>
            <person name="Mousain D."/>
            <person name="Ng V."/>
            <person name="Wang R."/>
            <person name="Wang X."/>
            <person name="Dai Y."/>
            <person name="Henrissat B."/>
            <person name="Grigoriev I.V."/>
            <person name="Guerin-Laguette A."/>
            <person name="Yu F."/>
            <person name="Martin F.M."/>
        </authorList>
    </citation>
    <scope>NUCLEOTIDE SEQUENCE</scope>
    <source>
        <strain evidence="2">QP</strain>
    </source>
</reference>